<keyword evidence="1" id="KW-0547">Nucleotide-binding</keyword>
<dbReference type="Proteomes" id="UP000242219">
    <property type="component" value="Unassembled WGS sequence"/>
</dbReference>
<evidence type="ECO:0000256" key="1">
    <source>
        <dbReference type="ARBA" id="ARBA00022741"/>
    </source>
</evidence>
<keyword evidence="5" id="KW-1185">Reference proteome</keyword>
<proteinExistence type="predicted"/>
<protein>
    <recommendedName>
        <fullName evidence="3">Sigma-54 factor interaction domain-containing protein</fullName>
    </recommendedName>
</protein>
<dbReference type="PROSITE" id="PS50045">
    <property type="entry name" value="SIGMA54_INTERACT_4"/>
    <property type="match status" value="1"/>
</dbReference>
<feature type="domain" description="Sigma-54 factor interaction" evidence="3">
    <location>
        <begin position="18"/>
        <end position="74"/>
    </location>
</feature>
<gene>
    <name evidence="4" type="ORF">BIY37_01665</name>
</gene>
<evidence type="ECO:0000256" key="2">
    <source>
        <dbReference type="ARBA" id="ARBA00022840"/>
    </source>
</evidence>
<accession>A0A1V6M2W7</accession>
<organism evidence="4 5">
    <name type="scientific">Candidatus Brocadia sapporoensis</name>
    <dbReference type="NCBI Taxonomy" id="392547"/>
    <lineage>
        <taxon>Bacteria</taxon>
        <taxon>Pseudomonadati</taxon>
        <taxon>Planctomycetota</taxon>
        <taxon>Candidatus Brocadiia</taxon>
        <taxon>Candidatus Brocadiales</taxon>
        <taxon>Candidatus Brocadiaceae</taxon>
        <taxon>Candidatus Brocadia</taxon>
    </lineage>
</organism>
<dbReference type="InterPro" id="IPR002078">
    <property type="entry name" value="Sigma_54_int"/>
</dbReference>
<evidence type="ECO:0000313" key="4">
    <source>
        <dbReference type="EMBL" id="OQD46742.1"/>
    </source>
</evidence>
<dbReference type="EMBL" id="MJUW02000021">
    <property type="protein sequence ID" value="OQD46742.1"/>
    <property type="molecule type" value="Genomic_DNA"/>
</dbReference>
<dbReference type="Gene3D" id="1.10.8.60">
    <property type="match status" value="1"/>
</dbReference>
<evidence type="ECO:0000259" key="3">
    <source>
        <dbReference type="PROSITE" id="PS50045"/>
    </source>
</evidence>
<dbReference type="Pfam" id="PF25601">
    <property type="entry name" value="AAA_lid_14"/>
    <property type="match status" value="1"/>
</dbReference>
<dbReference type="GO" id="GO:0005524">
    <property type="term" value="F:ATP binding"/>
    <property type="evidence" value="ECO:0007669"/>
    <property type="project" value="InterPro"/>
</dbReference>
<evidence type="ECO:0000313" key="5">
    <source>
        <dbReference type="Proteomes" id="UP000242219"/>
    </source>
</evidence>
<keyword evidence="2" id="KW-0067">ATP-binding</keyword>
<comment type="caution">
    <text evidence="4">The sequence shown here is derived from an EMBL/GenBank/DDBJ whole genome shotgun (WGS) entry which is preliminary data.</text>
</comment>
<dbReference type="GO" id="GO:0006355">
    <property type="term" value="P:regulation of DNA-templated transcription"/>
    <property type="evidence" value="ECO:0007669"/>
    <property type="project" value="InterPro"/>
</dbReference>
<dbReference type="InterPro" id="IPR058031">
    <property type="entry name" value="AAA_lid_NorR"/>
</dbReference>
<sequence>MRNPQSYKPFVVANGATLQERKEDLPLFTDPYLQGFFQNMLQKKMLPATIATMTHYTRPGNVYKLENPMKRLAIITEDENISVENLPENTCGTSSFPNTT</sequence>
<name>A0A1V6M2W7_9BACT</name>
<dbReference type="AlphaFoldDB" id="A0A1V6M2W7"/>
<reference evidence="4 5" key="1">
    <citation type="journal article" date="2016" name="Genome Announc.">
        <title>Draft Genome Sequence of the Anaerobic Ammonium-Oxidizing Bacterium 'Candidatus Brocadia sp. 40'.</title>
        <authorList>
            <person name="Ali M."/>
            <person name="Haroon M.F."/>
            <person name="Narita Y."/>
            <person name="Zhang L."/>
            <person name="Rangel Shaw D."/>
            <person name="Okabe S."/>
            <person name="Saikaly P.E."/>
        </authorList>
    </citation>
    <scope>NUCLEOTIDE SEQUENCE [LARGE SCALE GENOMIC DNA]</scope>
    <source>
        <strain evidence="4 5">40</strain>
    </source>
</reference>